<dbReference type="InterPro" id="IPR006035">
    <property type="entry name" value="Ureohydrolase"/>
</dbReference>
<comment type="caution">
    <text evidence="2">The sequence shown here is derived from an EMBL/GenBank/DDBJ whole genome shotgun (WGS) entry which is preliminary data.</text>
</comment>
<dbReference type="Gene3D" id="3.40.800.10">
    <property type="entry name" value="Ureohydrolase domain"/>
    <property type="match status" value="1"/>
</dbReference>
<dbReference type="GO" id="GO:0016813">
    <property type="term" value="F:hydrolase activity, acting on carbon-nitrogen (but not peptide) bonds, in linear amidines"/>
    <property type="evidence" value="ECO:0007669"/>
    <property type="project" value="UniProtKB-ARBA"/>
</dbReference>
<evidence type="ECO:0000313" key="3">
    <source>
        <dbReference type="Proteomes" id="UP001165427"/>
    </source>
</evidence>
<sequence>MDCDEKHEAIQEKIGYGASGPTVDDPLKPIVGMLAESVANDHWRVDGSLAVPGWLRPIVPQEDKAHVTVENYVNFIDRNGCLDFAQAIQQKVAESVLPDFPCLIAVDHSLSGGAYRALAEHHGRENISFLVIDSHTDAVPMSRLADAILYDAQTNRDSVFDANDPYLHNRTESYNAGSFIQGLLEDGVLDPRDLYIIGISDFPAKKAFRIKDKRIADYVAVYHSLQSRGATLITRQECQMQPTKVKNLLKRIRTPYAYLSIDMDIGARNAVEGVRFKNWRGLGEKQLFRLAATIGECGGRDLELVGMDITEINPRTAGLPIDGNQADPTYRIAQDLIHQFAFQQVVHSSE</sequence>
<evidence type="ECO:0000313" key="2">
    <source>
        <dbReference type="EMBL" id="MCJ8499607.1"/>
    </source>
</evidence>
<dbReference type="GO" id="GO:0046872">
    <property type="term" value="F:metal ion binding"/>
    <property type="evidence" value="ECO:0007669"/>
    <property type="project" value="InterPro"/>
</dbReference>
<dbReference type="PROSITE" id="PS51409">
    <property type="entry name" value="ARGINASE_2"/>
    <property type="match status" value="1"/>
</dbReference>
<dbReference type="SUPFAM" id="SSF52768">
    <property type="entry name" value="Arginase/deacetylase"/>
    <property type="match status" value="1"/>
</dbReference>
<dbReference type="EMBL" id="JALJRB010000002">
    <property type="protein sequence ID" value="MCJ8499607.1"/>
    <property type="molecule type" value="Genomic_DNA"/>
</dbReference>
<comment type="similarity">
    <text evidence="1">Belongs to the arginase family.</text>
</comment>
<keyword evidence="3" id="KW-1185">Reference proteome</keyword>
<accession>A0AA41QYX7</accession>
<reference evidence="2" key="1">
    <citation type="submission" date="2022-04" db="EMBL/GenBank/DDBJ databases">
        <title>Desulfatitalea alkaliphila sp. nov., a novel anaerobic sulfate-reducing bacterium isolated from terrestrial mud volcano, Taman Peninsula, Russia.</title>
        <authorList>
            <person name="Khomyakova M.A."/>
            <person name="Merkel A.Y."/>
            <person name="Slobodkin A.I."/>
        </authorList>
    </citation>
    <scope>NUCLEOTIDE SEQUENCE</scope>
    <source>
        <strain evidence="2">M08but</strain>
    </source>
</reference>
<dbReference type="InterPro" id="IPR023696">
    <property type="entry name" value="Ureohydrolase_dom_sf"/>
</dbReference>
<organism evidence="2 3">
    <name type="scientific">Desulfatitalea alkaliphila</name>
    <dbReference type="NCBI Taxonomy" id="2929485"/>
    <lineage>
        <taxon>Bacteria</taxon>
        <taxon>Pseudomonadati</taxon>
        <taxon>Thermodesulfobacteriota</taxon>
        <taxon>Desulfobacteria</taxon>
        <taxon>Desulfobacterales</taxon>
        <taxon>Desulfosarcinaceae</taxon>
        <taxon>Desulfatitalea</taxon>
    </lineage>
</organism>
<protein>
    <submittedName>
        <fullName evidence="2">Arginase family protein</fullName>
    </submittedName>
</protein>
<dbReference type="RefSeq" id="WP_246902996.1">
    <property type="nucleotide sequence ID" value="NZ_JALJRB010000002.1"/>
</dbReference>
<dbReference type="Pfam" id="PF00491">
    <property type="entry name" value="Arginase"/>
    <property type="match status" value="1"/>
</dbReference>
<proteinExistence type="inferred from homology"/>
<dbReference type="AlphaFoldDB" id="A0AA41QYX7"/>
<dbReference type="Proteomes" id="UP001165427">
    <property type="component" value="Unassembled WGS sequence"/>
</dbReference>
<gene>
    <name evidence="2" type="ORF">MRX98_03400</name>
</gene>
<evidence type="ECO:0000256" key="1">
    <source>
        <dbReference type="PROSITE-ProRule" id="PRU00742"/>
    </source>
</evidence>
<name>A0AA41QYX7_9BACT</name>